<organism evidence="1 2">
    <name type="scientific">Necator americanus</name>
    <name type="common">Human hookworm</name>
    <dbReference type="NCBI Taxonomy" id="51031"/>
    <lineage>
        <taxon>Eukaryota</taxon>
        <taxon>Metazoa</taxon>
        <taxon>Ecdysozoa</taxon>
        <taxon>Nematoda</taxon>
        <taxon>Chromadorea</taxon>
        <taxon>Rhabditida</taxon>
        <taxon>Rhabditina</taxon>
        <taxon>Rhabditomorpha</taxon>
        <taxon>Strongyloidea</taxon>
        <taxon>Ancylostomatidae</taxon>
        <taxon>Bunostominae</taxon>
        <taxon>Necator</taxon>
    </lineage>
</organism>
<gene>
    <name evidence="1" type="ORF">NECAME_18904</name>
</gene>
<evidence type="ECO:0000313" key="1">
    <source>
        <dbReference type="EMBL" id="ETN72350.1"/>
    </source>
</evidence>
<feature type="non-terminal residue" evidence="1">
    <location>
        <position position="74"/>
    </location>
</feature>
<dbReference type="OrthoDB" id="5871341at2759"/>
<dbReference type="AlphaFoldDB" id="W2SRW5"/>
<dbReference type="EMBL" id="KI664747">
    <property type="protein sequence ID" value="ETN72350.1"/>
    <property type="molecule type" value="Genomic_DNA"/>
</dbReference>
<sequence>FYGLYGYLETRISIMQEQFLGPEAERFCPKQDLYLSPLCRIEINIKLPKFTIPGQSISNWDLMERLKKGIAPLQ</sequence>
<accession>W2SRW5</accession>
<protein>
    <submittedName>
        <fullName evidence="1">Uncharacterized protein</fullName>
    </submittedName>
</protein>
<keyword evidence="2" id="KW-1185">Reference proteome</keyword>
<name>W2SRW5_NECAM</name>
<reference evidence="2" key="1">
    <citation type="journal article" date="2014" name="Nat. Genet.">
        <title>Genome of the human hookworm Necator americanus.</title>
        <authorList>
            <person name="Tang Y.T."/>
            <person name="Gao X."/>
            <person name="Rosa B.A."/>
            <person name="Abubucker S."/>
            <person name="Hallsworth-Pepin K."/>
            <person name="Martin J."/>
            <person name="Tyagi R."/>
            <person name="Heizer E."/>
            <person name="Zhang X."/>
            <person name="Bhonagiri-Palsikar V."/>
            <person name="Minx P."/>
            <person name="Warren W.C."/>
            <person name="Wang Q."/>
            <person name="Zhan B."/>
            <person name="Hotez P.J."/>
            <person name="Sternberg P.W."/>
            <person name="Dougall A."/>
            <person name="Gaze S.T."/>
            <person name="Mulvenna J."/>
            <person name="Sotillo J."/>
            <person name="Ranganathan S."/>
            <person name="Rabelo E.M."/>
            <person name="Wilson R.K."/>
            <person name="Felgner P.L."/>
            <person name="Bethony J."/>
            <person name="Hawdon J.M."/>
            <person name="Gasser R.B."/>
            <person name="Loukas A."/>
            <person name="Mitreva M."/>
        </authorList>
    </citation>
    <scope>NUCLEOTIDE SEQUENCE [LARGE SCALE GENOMIC DNA]</scope>
</reference>
<feature type="non-terminal residue" evidence="1">
    <location>
        <position position="1"/>
    </location>
</feature>
<proteinExistence type="predicted"/>
<dbReference type="Proteomes" id="UP000053676">
    <property type="component" value="Unassembled WGS sequence"/>
</dbReference>
<evidence type="ECO:0000313" key="2">
    <source>
        <dbReference type="Proteomes" id="UP000053676"/>
    </source>
</evidence>
<dbReference type="KEGG" id="nai:NECAME_18904"/>